<protein>
    <submittedName>
        <fullName evidence="2">Cupin domain-containing protein</fullName>
    </submittedName>
</protein>
<evidence type="ECO:0000313" key="3">
    <source>
        <dbReference type="Proteomes" id="UP001597519"/>
    </source>
</evidence>
<dbReference type="InterPro" id="IPR014710">
    <property type="entry name" value="RmlC-like_jellyroll"/>
</dbReference>
<gene>
    <name evidence="2" type="ORF">ACFSX4_09920</name>
</gene>
<dbReference type="Pfam" id="PF07883">
    <property type="entry name" value="Cupin_2"/>
    <property type="match status" value="1"/>
</dbReference>
<organism evidence="2 3">
    <name type="scientific">Corticicoccus populi</name>
    <dbReference type="NCBI Taxonomy" id="1812821"/>
    <lineage>
        <taxon>Bacteria</taxon>
        <taxon>Bacillati</taxon>
        <taxon>Bacillota</taxon>
        <taxon>Bacilli</taxon>
        <taxon>Bacillales</taxon>
        <taxon>Staphylococcaceae</taxon>
        <taxon>Corticicoccus</taxon>
    </lineage>
</organism>
<name>A0ABW5WWL0_9STAP</name>
<dbReference type="SUPFAM" id="SSF51182">
    <property type="entry name" value="RmlC-like cupins"/>
    <property type="match status" value="1"/>
</dbReference>
<feature type="domain" description="Cupin type-2" evidence="1">
    <location>
        <begin position="37"/>
        <end position="100"/>
    </location>
</feature>
<evidence type="ECO:0000313" key="2">
    <source>
        <dbReference type="EMBL" id="MFD2830775.1"/>
    </source>
</evidence>
<accession>A0ABW5WWL0</accession>
<comment type="caution">
    <text evidence="2">The sequence shown here is derived from an EMBL/GenBank/DDBJ whole genome shotgun (WGS) entry which is preliminary data.</text>
</comment>
<sequence>MKIFHFNGQTGRRVTKYGSNFILNKMIQTEQPAQIVHMDLKGGDNIGAHETHVNQLFIVTGGSGYVRGCEDIWYEVSSGEAVGFSAGEVHETRTDSGLTAIVIESESMDSGQFMEEKER</sequence>
<proteinExistence type="predicted"/>
<dbReference type="RefSeq" id="WP_377774135.1">
    <property type="nucleotide sequence ID" value="NZ_JBHUOQ010000004.1"/>
</dbReference>
<reference evidence="3" key="1">
    <citation type="journal article" date="2019" name="Int. J. Syst. Evol. Microbiol.">
        <title>The Global Catalogue of Microorganisms (GCM) 10K type strain sequencing project: providing services to taxonomists for standard genome sequencing and annotation.</title>
        <authorList>
            <consortium name="The Broad Institute Genomics Platform"/>
            <consortium name="The Broad Institute Genome Sequencing Center for Infectious Disease"/>
            <person name="Wu L."/>
            <person name="Ma J."/>
        </authorList>
    </citation>
    <scope>NUCLEOTIDE SEQUENCE [LARGE SCALE GENOMIC DNA]</scope>
    <source>
        <strain evidence="3">KCTC 33575</strain>
    </source>
</reference>
<dbReference type="EMBL" id="JBHUOQ010000004">
    <property type="protein sequence ID" value="MFD2830775.1"/>
    <property type="molecule type" value="Genomic_DNA"/>
</dbReference>
<evidence type="ECO:0000259" key="1">
    <source>
        <dbReference type="Pfam" id="PF07883"/>
    </source>
</evidence>
<dbReference type="InterPro" id="IPR013096">
    <property type="entry name" value="Cupin_2"/>
</dbReference>
<keyword evidence="3" id="KW-1185">Reference proteome</keyword>
<dbReference type="InterPro" id="IPR011051">
    <property type="entry name" value="RmlC_Cupin_sf"/>
</dbReference>
<dbReference type="Gene3D" id="2.60.120.10">
    <property type="entry name" value="Jelly Rolls"/>
    <property type="match status" value="1"/>
</dbReference>
<dbReference type="Proteomes" id="UP001597519">
    <property type="component" value="Unassembled WGS sequence"/>
</dbReference>